<evidence type="ECO:0000313" key="3">
    <source>
        <dbReference type="Proteomes" id="UP000239415"/>
    </source>
</evidence>
<keyword evidence="3" id="KW-1185">Reference proteome</keyword>
<feature type="compositionally biased region" description="Polar residues" evidence="1">
    <location>
        <begin position="58"/>
        <end position="71"/>
    </location>
</feature>
<comment type="caution">
    <text evidence="2">The sequence shown here is derived from an EMBL/GenBank/DDBJ whole genome shotgun (WGS) entry which is preliminary data.</text>
</comment>
<sequence length="71" mass="6787">MAQQTPGSPADSRGSSTASGVAVITAALMVGLAPFATSRPGQAGPGVHSGSRPEKATTRSIMGASSATGTS</sequence>
<gene>
    <name evidence="2" type="ORF">CLV67_115254</name>
</gene>
<accession>A0A2T0K4E8</accession>
<evidence type="ECO:0000313" key="2">
    <source>
        <dbReference type="EMBL" id="PRX17751.1"/>
    </source>
</evidence>
<evidence type="ECO:0000256" key="1">
    <source>
        <dbReference type="SAM" id="MobiDB-lite"/>
    </source>
</evidence>
<dbReference type="EMBL" id="PVMZ01000015">
    <property type="protein sequence ID" value="PRX17751.1"/>
    <property type="molecule type" value="Genomic_DNA"/>
</dbReference>
<protein>
    <submittedName>
        <fullName evidence="2">Uncharacterized protein</fullName>
    </submittedName>
</protein>
<name>A0A2T0K4E8_9ACTN</name>
<dbReference type="Proteomes" id="UP000239415">
    <property type="component" value="Unassembled WGS sequence"/>
</dbReference>
<feature type="region of interest" description="Disordered" evidence="1">
    <location>
        <begin position="36"/>
        <end position="71"/>
    </location>
</feature>
<proteinExistence type="predicted"/>
<dbReference type="AlphaFoldDB" id="A0A2T0K4E8"/>
<reference evidence="2 3" key="1">
    <citation type="submission" date="2018-03" db="EMBL/GenBank/DDBJ databases">
        <title>Genomic Encyclopedia of Archaeal and Bacterial Type Strains, Phase II (KMG-II): from individual species to whole genera.</title>
        <authorList>
            <person name="Goeker M."/>
        </authorList>
    </citation>
    <scope>NUCLEOTIDE SEQUENCE [LARGE SCALE GENOMIC DNA]</scope>
    <source>
        <strain evidence="2 3">DSM 43146</strain>
    </source>
</reference>
<organism evidence="2 3">
    <name type="scientific">Actinoplanes italicus</name>
    <dbReference type="NCBI Taxonomy" id="113567"/>
    <lineage>
        <taxon>Bacteria</taxon>
        <taxon>Bacillati</taxon>
        <taxon>Actinomycetota</taxon>
        <taxon>Actinomycetes</taxon>
        <taxon>Micromonosporales</taxon>
        <taxon>Micromonosporaceae</taxon>
        <taxon>Actinoplanes</taxon>
    </lineage>
</organism>